<feature type="transmembrane region" description="Helical" evidence="1">
    <location>
        <begin position="316"/>
        <end position="333"/>
    </location>
</feature>
<keyword evidence="1" id="KW-0812">Transmembrane</keyword>
<keyword evidence="1" id="KW-0472">Membrane</keyword>
<dbReference type="Proteomes" id="UP000291189">
    <property type="component" value="Unassembled WGS sequence"/>
</dbReference>
<protein>
    <submittedName>
        <fullName evidence="2">Uncharacterized protein</fullName>
    </submittedName>
</protein>
<keyword evidence="3" id="KW-1185">Reference proteome</keyword>
<feature type="transmembrane region" description="Helical" evidence="1">
    <location>
        <begin position="137"/>
        <end position="155"/>
    </location>
</feature>
<feature type="transmembrane region" description="Helical" evidence="1">
    <location>
        <begin position="242"/>
        <end position="271"/>
    </location>
</feature>
<feature type="transmembrane region" description="Helical" evidence="1">
    <location>
        <begin position="48"/>
        <end position="69"/>
    </location>
</feature>
<organism evidence="2 3">
    <name type="scientific">Nocardioides iriomotensis</name>
    <dbReference type="NCBI Taxonomy" id="715784"/>
    <lineage>
        <taxon>Bacteria</taxon>
        <taxon>Bacillati</taxon>
        <taxon>Actinomycetota</taxon>
        <taxon>Actinomycetes</taxon>
        <taxon>Propionibacteriales</taxon>
        <taxon>Nocardioidaceae</taxon>
        <taxon>Nocardioides</taxon>
    </lineage>
</organism>
<dbReference type="AlphaFoldDB" id="A0A4Q5IWP2"/>
<feature type="transmembrane region" description="Helical" evidence="1">
    <location>
        <begin position="379"/>
        <end position="401"/>
    </location>
</feature>
<dbReference type="EMBL" id="SDPU01000030">
    <property type="protein sequence ID" value="RYU10474.1"/>
    <property type="molecule type" value="Genomic_DNA"/>
</dbReference>
<reference evidence="2 3" key="1">
    <citation type="submission" date="2019-01" db="EMBL/GenBank/DDBJ databases">
        <title>Nocardioides guangzhouensis sp. nov., an actinobacterium isolated from soil.</title>
        <authorList>
            <person name="Fu Y."/>
            <person name="Cai Y."/>
            <person name="Lin Z."/>
            <person name="Chen P."/>
        </authorList>
    </citation>
    <scope>NUCLEOTIDE SEQUENCE [LARGE SCALE GENOMIC DNA]</scope>
    <source>
        <strain evidence="2 3">NBRC 105384</strain>
    </source>
</reference>
<proteinExistence type="predicted"/>
<dbReference type="OrthoDB" id="3812135at2"/>
<feature type="transmembrane region" description="Helical" evidence="1">
    <location>
        <begin position="455"/>
        <end position="477"/>
    </location>
</feature>
<dbReference type="RefSeq" id="WP_129988558.1">
    <property type="nucleotide sequence ID" value="NZ_SDPU01000030.1"/>
</dbReference>
<evidence type="ECO:0000256" key="1">
    <source>
        <dbReference type="SAM" id="Phobius"/>
    </source>
</evidence>
<name>A0A4Q5IWP2_9ACTN</name>
<evidence type="ECO:0000313" key="3">
    <source>
        <dbReference type="Proteomes" id="UP000291189"/>
    </source>
</evidence>
<keyword evidence="1" id="KW-1133">Transmembrane helix</keyword>
<sequence length="523" mass="55601">MPTAVSSTEAPPSASRRTSWLREQRRAVGDVGPLLRFRAASVRGRSRTALVLVTSTMLALTVVAAWFPAFLPEGDERRSDVLLLLPSGYVGVLVIAMISAAASGGGRELLPREQGVAYPVSATTDHLGALLMAPLNIAWIVQAWTLLGATAYVVGPRWTLPLALAPTLIWLAAATAIAQVAAWTIEWIRRGYRGVLTVRLITIALALGLGLLIVTDNLVKVLDKSPTVRILFGVLYGADAQVWPWLQVVAALLAITLVAVSLGAIAAGAVVRRPARDELREESSVREARGNPTSDFVALLRTDRVAIWRSVPLRRGLAVLALLPGLVALAGGLDWLMLSILPGLVASGGALLFGVNAWCLDGRGALWRDSVPVSPRLGFASRAVVLMEVLLLVTTLTLLMGAVRAGEPTLSRVLAVVCCGIVVTIQVVATALRWSVKAPFAVDLRSARATPAPPVVMVGYSARLAFSTTLTGMVFGVATFAPWYWSLLLSVPFVLFSTRKLISTSNAWADPETRSRVVATVAS</sequence>
<feature type="transmembrane region" description="Helical" evidence="1">
    <location>
        <begin position="413"/>
        <end position="434"/>
    </location>
</feature>
<feature type="transmembrane region" description="Helical" evidence="1">
    <location>
        <begin position="339"/>
        <end position="359"/>
    </location>
</feature>
<feature type="transmembrane region" description="Helical" evidence="1">
    <location>
        <begin position="200"/>
        <end position="222"/>
    </location>
</feature>
<comment type="caution">
    <text evidence="2">The sequence shown here is derived from an EMBL/GenBank/DDBJ whole genome shotgun (WGS) entry which is preliminary data.</text>
</comment>
<evidence type="ECO:0000313" key="2">
    <source>
        <dbReference type="EMBL" id="RYU10474.1"/>
    </source>
</evidence>
<accession>A0A4Q5IWP2</accession>
<feature type="transmembrane region" description="Helical" evidence="1">
    <location>
        <begin position="167"/>
        <end position="188"/>
    </location>
</feature>
<gene>
    <name evidence="2" type="ORF">ETU37_17055</name>
</gene>
<feature type="transmembrane region" description="Helical" evidence="1">
    <location>
        <begin position="81"/>
        <end position="102"/>
    </location>
</feature>